<dbReference type="Pfam" id="PF13181">
    <property type="entry name" value="TPR_8"/>
    <property type="match status" value="1"/>
</dbReference>
<feature type="repeat" description="TPR" evidence="1">
    <location>
        <begin position="376"/>
        <end position="409"/>
    </location>
</feature>
<dbReference type="Gene3D" id="1.25.40.10">
    <property type="entry name" value="Tetratricopeptide repeat domain"/>
    <property type="match status" value="2"/>
</dbReference>
<dbReference type="FunFam" id="1.25.40.10:FF:000195">
    <property type="entry name" value="Putative TPR repeat-containing protein"/>
    <property type="match status" value="1"/>
</dbReference>
<comment type="caution">
    <text evidence="3">The sequence shown here is derived from an EMBL/GenBank/DDBJ whole genome shotgun (WGS) entry which is preliminary data.</text>
</comment>
<feature type="repeat" description="TPR" evidence="1">
    <location>
        <begin position="410"/>
        <end position="443"/>
    </location>
</feature>
<dbReference type="Proteomes" id="UP001642360">
    <property type="component" value="Unassembled WGS sequence"/>
</dbReference>
<gene>
    <name evidence="3" type="ORF">ILEXP_LOCUS48376</name>
</gene>
<dbReference type="PANTHER" id="PTHR45081">
    <property type="entry name" value="EF HAND FAMILY PROTEIN, PUTATIVE, EXPRESSED-RELATED"/>
    <property type="match status" value="1"/>
</dbReference>
<dbReference type="AlphaFoldDB" id="A0ABC8U9N4"/>
<evidence type="ECO:0000313" key="4">
    <source>
        <dbReference type="Proteomes" id="UP001642360"/>
    </source>
</evidence>
<dbReference type="SMART" id="SM00054">
    <property type="entry name" value="EFh"/>
    <property type="match status" value="1"/>
</dbReference>
<dbReference type="Gene3D" id="1.10.238.10">
    <property type="entry name" value="EF-hand"/>
    <property type="match status" value="1"/>
</dbReference>
<feature type="repeat" description="TPR" evidence="1">
    <location>
        <begin position="232"/>
        <end position="265"/>
    </location>
</feature>
<keyword evidence="1" id="KW-0802">TPR repeat</keyword>
<proteinExistence type="predicted"/>
<dbReference type="FunFam" id="1.10.238.10:FF:000173">
    <property type="entry name" value="uncharacterized TPR repeat-containing protein At1g05150-like"/>
    <property type="match status" value="1"/>
</dbReference>
<dbReference type="InterPro" id="IPR011992">
    <property type="entry name" value="EF-hand-dom_pair"/>
</dbReference>
<keyword evidence="4" id="KW-1185">Reference proteome</keyword>
<name>A0ABC8U9N4_9AQUA</name>
<protein>
    <recommendedName>
        <fullName evidence="2">EF-hand domain-containing protein</fullName>
    </recommendedName>
</protein>
<dbReference type="EMBL" id="CAUOFW020007279">
    <property type="protein sequence ID" value="CAK9178457.1"/>
    <property type="molecule type" value="Genomic_DNA"/>
</dbReference>
<dbReference type="InterPro" id="IPR002048">
    <property type="entry name" value="EF_hand_dom"/>
</dbReference>
<evidence type="ECO:0000259" key="2">
    <source>
        <dbReference type="PROSITE" id="PS50222"/>
    </source>
</evidence>
<dbReference type="Pfam" id="PF13414">
    <property type="entry name" value="TPR_11"/>
    <property type="match status" value="1"/>
</dbReference>
<dbReference type="PANTHER" id="PTHR45081:SF1">
    <property type="entry name" value="EF HAND FAMILY PROTEIN, PUTATIVE, EXPRESSED-RELATED"/>
    <property type="match status" value="1"/>
</dbReference>
<evidence type="ECO:0000313" key="3">
    <source>
        <dbReference type="EMBL" id="CAK9178457.1"/>
    </source>
</evidence>
<dbReference type="InterPro" id="IPR019734">
    <property type="entry name" value="TPR_rpt"/>
</dbReference>
<dbReference type="FunFam" id="1.25.40.10:FF:000332">
    <property type="entry name" value="Putative tpr repeat-containing protein"/>
    <property type="match status" value="1"/>
</dbReference>
<feature type="domain" description="EF-hand" evidence="2">
    <location>
        <begin position="6"/>
        <end position="41"/>
    </location>
</feature>
<dbReference type="PROSITE" id="PS50222">
    <property type="entry name" value="EF_HAND_2"/>
    <property type="match status" value="1"/>
</dbReference>
<feature type="repeat" description="TPR" evidence="1">
    <location>
        <begin position="342"/>
        <end position="375"/>
    </location>
</feature>
<dbReference type="SMART" id="SM00028">
    <property type="entry name" value="TPR"/>
    <property type="match status" value="7"/>
</dbReference>
<reference evidence="3 4" key="1">
    <citation type="submission" date="2024-02" db="EMBL/GenBank/DDBJ databases">
        <authorList>
            <person name="Vignale AGUSTIN F."/>
            <person name="Sosa J E."/>
            <person name="Modenutti C."/>
        </authorList>
    </citation>
    <scope>NUCLEOTIDE SEQUENCE [LARGE SCALE GENOMIC DNA]</scope>
</reference>
<sequence>MATRGSRSEKVKRIFQQFDANRDGGLNREEMAALVVAVNPRVKFSEEQINAILDEVFRTYGEFIDGEKGLTFDGLLRTYDDGAGDVDRDFDALGLELNKDNDNNISMAYEEASSSSIADERVVEPHKKQRTAAWATSPNHGIVFDDTWKLVDDLEILIKRLKAKQVKDGKFKGDNGDVFSDPGWSRELGPSAEISDKRVVWDMSGHDYAVFVKELGVLRSRADGARSREEAFDGHMAIGRVLYEHHLFKEALVSFKRACELQPTDVRPHFRAGNCLYVLGKHSEAKEEFLLALEAAEAGGNQWAYFLPQIHVNLGIALEGEGMLISACEHYREAAILCPTHFRALKLLGSALFGVGEYKAAVKALEEAIYMKNDYADAHCDLASALHAMGDDENAIKEFQKAIDLKPGHVDALYNLGGLYMDMGRYQRASEMYSRVLGVCPNHWRAQLNKAVSLLGAGETEEAKKALKEALKMTNRVELHDAISHLKQLQKKKLKGNGGGNGEEAFIIVEPSKFKTVGEKTTIRQELVNALDIRAFQRMTRLSRCDVDLLKKEMNENDAPVSYSGSGVPEKSIRKAPLEVILHKLLNFLRPETFVGAVKAINQKILSVLDESESGRVDLGMFFAILAPVCGGTPDKRKRVAFDALLWRPANEGGTQIRRADALVYIKLLRAIYIPSHGVSERLEIHGEVDTSTISLTEFLVMFDDPDWGFGIMSTLLKLETGDRNRHGSHACAICRYPIIGSRFKEMKSHFSLCSQCYSEGKIPPNVKLEEYRFKEYASEAEAVKDKCMWFGLHSKSPSPGGS</sequence>
<accession>A0ABC8U9N4</accession>
<dbReference type="SUPFAM" id="SSF48452">
    <property type="entry name" value="TPR-like"/>
    <property type="match status" value="2"/>
</dbReference>
<organism evidence="3 4">
    <name type="scientific">Ilex paraguariensis</name>
    <name type="common">yerba mate</name>
    <dbReference type="NCBI Taxonomy" id="185542"/>
    <lineage>
        <taxon>Eukaryota</taxon>
        <taxon>Viridiplantae</taxon>
        <taxon>Streptophyta</taxon>
        <taxon>Embryophyta</taxon>
        <taxon>Tracheophyta</taxon>
        <taxon>Spermatophyta</taxon>
        <taxon>Magnoliopsida</taxon>
        <taxon>eudicotyledons</taxon>
        <taxon>Gunneridae</taxon>
        <taxon>Pentapetalae</taxon>
        <taxon>asterids</taxon>
        <taxon>campanulids</taxon>
        <taxon>Aquifoliales</taxon>
        <taxon>Aquifoliaceae</taxon>
        <taxon>Ilex</taxon>
    </lineage>
</organism>
<dbReference type="FunFam" id="1.25.40.10:FF:000466">
    <property type="entry name" value="Putative TPR repeat-containing protein"/>
    <property type="match status" value="1"/>
</dbReference>
<evidence type="ECO:0000256" key="1">
    <source>
        <dbReference type="PROSITE-ProRule" id="PRU00339"/>
    </source>
</evidence>
<dbReference type="PROSITE" id="PS50293">
    <property type="entry name" value="TPR_REGION"/>
    <property type="match status" value="2"/>
</dbReference>
<dbReference type="InterPro" id="IPR011990">
    <property type="entry name" value="TPR-like_helical_dom_sf"/>
</dbReference>
<dbReference type="PROSITE" id="PS50005">
    <property type="entry name" value="TPR"/>
    <property type="match status" value="4"/>
</dbReference>
<dbReference type="SUPFAM" id="SSF47473">
    <property type="entry name" value="EF-hand"/>
    <property type="match status" value="1"/>
</dbReference>